<dbReference type="Gene3D" id="1.25.40.10">
    <property type="entry name" value="Tetratricopeptide repeat domain"/>
    <property type="match status" value="1"/>
</dbReference>
<dbReference type="EMBL" id="SJPO01000009">
    <property type="protein sequence ID" value="TWT73696.1"/>
    <property type="molecule type" value="Genomic_DNA"/>
</dbReference>
<evidence type="ECO:0008006" key="4">
    <source>
        <dbReference type="Google" id="ProtNLM"/>
    </source>
</evidence>
<reference evidence="2 3" key="1">
    <citation type="submission" date="2019-02" db="EMBL/GenBank/DDBJ databases">
        <title>Deep-cultivation of Planctomycetes and their phenomic and genomic characterization uncovers novel biology.</title>
        <authorList>
            <person name="Wiegand S."/>
            <person name="Jogler M."/>
            <person name="Boedeker C."/>
            <person name="Pinto D."/>
            <person name="Vollmers J."/>
            <person name="Rivas-Marin E."/>
            <person name="Kohn T."/>
            <person name="Peeters S.H."/>
            <person name="Heuer A."/>
            <person name="Rast P."/>
            <person name="Oberbeckmann S."/>
            <person name="Bunk B."/>
            <person name="Jeske O."/>
            <person name="Meyerdierks A."/>
            <person name="Storesund J.E."/>
            <person name="Kallscheuer N."/>
            <person name="Luecker S."/>
            <person name="Lage O.M."/>
            <person name="Pohl T."/>
            <person name="Merkel B.J."/>
            <person name="Hornburger P."/>
            <person name="Mueller R.-W."/>
            <person name="Bruemmer F."/>
            <person name="Labrenz M."/>
            <person name="Spormann A.M."/>
            <person name="Op Den Camp H."/>
            <person name="Overmann J."/>
            <person name="Amann R."/>
            <person name="Jetten M.S.M."/>
            <person name="Mascher T."/>
            <person name="Medema M.H."/>
            <person name="Devos D.P."/>
            <person name="Kaster A.-K."/>
            <person name="Ovreas L."/>
            <person name="Rohde M."/>
            <person name="Galperin M.Y."/>
            <person name="Jogler C."/>
        </authorList>
    </citation>
    <scope>NUCLEOTIDE SEQUENCE [LARGE SCALE GENOMIC DNA]</scope>
    <source>
        <strain evidence="2 3">Pla123a</strain>
    </source>
</reference>
<gene>
    <name evidence="2" type="ORF">Pla123a_35890</name>
</gene>
<dbReference type="InterPro" id="IPR011990">
    <property type="entry name" value="TPR-like_helical_dom_sf"/>
</dbReference>
<evidence type="ECO:0000256" key="1">
    <source>
        <dbReference type="SAM" id="MobiDB-lite"/>
    </source>
</evidence>
<comment type="caution">
    <text evidence="2">The sequence shown here is derived from an EMBL/GenBank/DDBJ whole genome shotgun (WGS) entry which is preliminary data.</text>
</comment>
<organism evidence="2 3">
    <name type="scientific">Posidoniimonas polymericola</name>
    <dbReference type="NCBI Taxonomy" id="2528002"/>
    <lineage>
        <taxon>Bacteria</taxon>
        <taxon>Pseudomonadati</taxon>
        <taxon>Planctomycetota</taxon>
        <taxon>Planctomycetia</taxon>
        <taxon>Pirellulales</taxon>
        <taxon>Lacipirellulaceae</taxon>
        <taxon>Posidoniimonas</taxon>
    </lineage>
</organism>
<name>A0A5C5YDA9_9BACT</name>
<dbReference type="RefSeq" id="WP_197528076.1">
    <property type="nucleotide sequence ID" value="NZ_SJPO01000009.1"/>
</dbReference>
<proteinExistence type="predicted"/>
<dbReference type="SUPFAM" id="SSF48452">
    <property type="entry name" value="TPR-like"/>
    <property type="match status" value="1"/>
</dbReference>
<accession>A0A5C5YDA9</accession>
<sequence>MDAGPNERQPSNFVLFATALLCGAALVWAYRDREVRLSAAAADEAEFGAPATPPEVVWDPSWEAAAPASRSFVSTLPTVTLLPPVASSGVAVEPLGAPLLAAPLLAAPTLAAPATDPFEPAAPDAAPWLPDTDEYNTHGLGGEAFAPTLLAPDDLATDEQSVLVEQPTPAPEEIENPYFAPTGPRVAEAAQPATEPPAPAADITPLAPRDFYEDDLAAFAADIPRDELLTYTPAAGDISQRVAPEVQAAFALGRHGALYAARERFVDAMRVIALARDADGSTDRFSRALDEGLVALDEAQDFLPGGAVSKELTVAEVAASHQTPMLRNHRRAEWTLPQEAAALYYRFAEQKLAASVAGEQAGSMALYGLGKTYDRLAEVEKSPAERQLSLAMHRAALTAHNGNHMAANELGVGLAKVGRYDKAAVALQQSITSGGGSTVYRNLAHVQHKLGQNRLAAETSQQAERLAMAERTDGAFSREQGVQWVAPDQLARQSSPAGAPPQPAVASLPSPQQPAAEQPSSSPLGGVKRFARRIWVGSPDTATAPPTPVPAAQGPAPQAPTNRTATPVRSQTTFR</sequence>
<feature type="region of interest" description="Disordered" evidence="1">
    <location>
        <begin position="489"/>
        <end position="575"/>
    </location>
</feature>
<feature type="compositionally biased region" description="Low complexity" evidence="1">
    <location>
        <begin position="539"/>
        <end position="561"/>
    </location>
</feature>
<evidence type="ECO:0000313" key="2">
    <source>
        <dbReference type="EMBL" id="TWT73696.1"/>
    </source>
</evidence>
<feature type="compositionally biased region" description="Polar residues" evidence="1">
    <location>
        <begin position="562"/>
        <end position="575"/>
    </location>
</feature>
<evidence type="ECO:0000313" key="3">
    <source>
        <dbReference type="Proteomes" id="UP000318478"/>
    </source>
</evidence>
<keyword evidence="3" id="KW-1185">Reference proteome</keyword>
<dbReference type="Proteomes" id="UP000318478">
    <property type="component" value="Unassembled WGS sequence"/>
</dbReference>
<protein>
    <recommendedName>
        <fullName evidence="4">Tetratricopeptide repeat protein</fullName>
    </recommendedName>
</protein>
<feature type="compositionally biased region" description="Low complexity" evidence="1">
    <location>
        <begin position="504"/>
        <end position="523"/>
    </location>
</feature>
<dbReference type="AlphaFoldDB" id="A0A5C5YDA9"/>